<dbReference type="InterPro" id="IPR052585">
    <property type="entry name" value="Lipid_raft_assoc_Zn_ADH"/>
</dbReference>
<sequence>MTTMRVLIGREGKVEIVEVPVPEAGAGQVRVKVAAAAVQPVDLFSASGTLPDFKVTDPQEAYGLGWDVAGVVDQVGPGVTGLAAGQRVFGLADRLMLPHKVHAEYVILDAGEVAAAPEGISPVEAATLPLNTLTAIQALDLAGLSAGQSLLVTGAAGALGGYLVEIAAARGLRVVGLAGAGDEEVVRGFGAEWFVPRGADLAAAVRAVAPGGVDGVVDAAIVGLAALDSVRGGGAYVAVAAGAAPVPLRGIRVTTVYVRSDAGQLAQVARWAAAGRLALRVAGTYPLEQAADAYARLGAGGLRGRLVLTP</sequence>
<dbReference type="Pfam" id="PF13602">
    <property type="entry name" value="ADH_zinc_N_2"/>
    <property type="match status" value="1"/>
</dbReference>
<dbReference type="EMBL" id="JBITGY010000005">
    <property type="protein sequence ID" value="MFI6499792.1"/>
    <property type="molecule type" value="Genomic_DNA"/>
</dbReference>
<dbReference type="Proteomes" id="UP001612741">
    <property type="component" value="Unassembled WGS sequence"/>
</dbReference>
<dbReference type="SUPFAM" id="SSF51735">
    <property type="entry name" value="NAD(P)-binding Rossmann-fold domains"/>
    <property type="match status" value="1"/>
</dbReference>
<keyword evidence="2" id="KW-0560">Oxidoreductase</keyword>
<dbReference type="PANTHER" id="PTHR43482">
    <property type="entry name" value="PROTEIN AST1-RELATED"/>
    <property type="match status" value="1"/>
</dbReference>
<dbReference type="EC" id="1.-.-.-" evidence="2"/>
<dbReference type="SMART" id="SM00829">
    <property type="entry name" value="PKS_ER"/>
    <property type="match status" value="1"/>
</dbReference>
<name>A0ABW7YV46_9ACTN</name>
<dbReference type="Pfam" id="PF08240">
    <property type="entry name" value="ADH_N"/>
    <property type="match status" value="1"/>
</dbReference>
<dbReference type="CDD" id="cd05289">
    <property type="entry name" value="MDR_like_2"/>
    <property type="match status" value="1"/>
</dbReference>
<evidence type="ECO:0000313" key="2">
    <source>
        <dbReference type="EMBL" id="MFI6499792.1"/>
    </source>
</evidence>
<keyword evidence="3" id="KW-1185">Reference proteome</keyword>
<dbReference type="GO" id="GO:0016491">
    <property type="term" value="F:oxidoreductase activity"/>
    <property type="evidence" value="ECO:0007669"/>
    <property type="project" value="UniProtKB-KW"/>
</dbReference>
<proteinExistence type="predicted"/>
<evidence type="ECO:0000259" key="1">
    <source>
        <dbReference type="SMART" id="SM00829"/>
    </source>
</evidence>
<organism evidence="2 3">
    <name type="scientific">Nonomuraea typhae</name>
    <dbReference type="NCBI Taxonomy" id="2603600"/>
    <lineage>
        <taxon>Bacteria</taxon>
        <taxon>Bacillati</taxon>
        <taxon>Actinomycetota</taxon>
        <taxon>Actinomycetes</taxon>
        <taxon>Streptosporangiales</taxon>
        <taxon>Streptosporangiaceae</taxon>
        <taxon>Nonomuraea</taxon>
    </lineage>
</organism>
<dbReference type="RefSeq" id="WP_397083312.1">
    <property type="nucleotide sequence ID" value="NZ_JBITGY010000005.1"/>
</dbReference>
<protein>
    <submittedName>
        <fullName evidence="2">NADP-dependent oxidoreductase</fullName>
        <ecNumber evidence="2">1.-.-.-</ecNumber>
    </submittedName>
</protein>
<dbReference type="Gene3D" id="3.90.180.10">
    <property type="entry name" value="Medium-chain alcohol dehydrogenases, catalytic domain"/>
    <property type="match status" value="1"/>
</dbReference>
<feature type="domain" description="Enoyl reductase (ER)" evidence="1">
    <location>
        <begin position="9"/>
        <end position="308"/>
    </location>
</feature>
<dbReference type="InterPro" id="IPR013154">
    <property type="entry name" value="ADH-like_N"/>
</dbReference>
<comment type="caution">
    <text evidence="2">The sequence shown here is derived from an EMBL/GenBank/DDBJ whole genome shotgun (WGS) entry which is preliminary data.</text>
</comment>
<dbReference type="PANTHER" id="PTHR43482:SF1">
    <property type="entry name" value="PROTEIN AST1-RELATED"/>
    <property type="match status" value="1"/>
</dbReference>
<gene>
    <name evidence="2" type="ORF">ACIBG2_20555</name>
</gene>
<dbReference type="InterPro" id="IPR036291">
    <property type="entry name" value="NAD(P)-bd_dom_sf"/>
</dbReference>
<dbReference type="InterPro" id="IPR020843">
    <property type="entry name" value="ER"/>
</dbReference>
<evidence type="ECO:0000313" key="3">
    <source>
        <dbReference type="Proteomes" id="UP001612741"/>
    </source>
</evidence>
<reference evidence="2 3" key="1">
    <citation type="submission" date="2024-10" db="EMBL/GenBank/DDBJ databases">
        <title>The Natural Products Discovery Center: Release of the First 8490 Sequenced Strains for Exploring Actinobacteria Biosynthetic Diversity.</title>
        <authorList>
            <person name="Kalkreuter E."/>
            <person name="Kautsar S.A."/>
            <person name="Yang D."/>
            <person name="Bader C.D."/>
            <person name="Teijaro C.N."/>
            <person name="Fluegel L."/>
            <person name="Davis C.M."/>
            <person name="Simpson J.R."/>
            <person name="Lauterbach L."/>
            <person name="Steele A.D."/>
            <person name="Gui C."/>
            <person name="Meng S."/>
            <person name="Li G."/>
            <person name="Viehrig K."/>
            <person name="Ye F."/>
            <person name="Su P."/>
            <person name="Kiefer A.F."/>
            <person name="Nichols A."/>
            <person name="Cepeda A.J."/>
            <person name="Yan W."/>
            <person name="Fan B."/>
            <person name="Jiang Y."/>
            <person name="Adhikari A."/>
            <person name="Zheng C.-J."/>
            <person name="Schuster L."/>
            <person name="Cowan T.M."/>
            <person name="Smanski M.J."/>
            <person name="Chevrette M.G."/>
            <person name="De Carvalho L.P.S."/>
            <person name="Shen B."/>
        </authorList>
    </citation>
    <scope>NUCLEOTIDE SEQUENCE [LARGE SCALE GENOMIC DNA]</scope>
    <source>
        <strain evidence="2 3">NPDC050545</strain>
    </source>
</reference>
<dbReference type="InterPro" id="IPR011032">
    <property type="entry name" value="GroES-like_sf"/>
</dbReference>
<dbReference type="Gene3D" id="3.40.50.720">
    <property type="entry name" value="NAD(P)-binding Rossmann-like Domain"/>
    <property type="match status" value="1"/>
</dbReference>
<accession>A0ABW7YV46</accession>
<dbReference type="SUPFAM" id="SSF50129">
    <property type="entry name" value="GroES-like"/>
    <property type="match status" value="1"/>
</dbReference>